<dbReference type="InterPro" id="IPR036188">
    <property type="entry name" value="FAD/NAD-bd_sf"/>
</dbReference>
<comment type="cofactor">
    <cofactor evidence="1 10">
        <name>FAD</name>
        <dbReference type="ChEBI" id="CHEBI:57692"/>
    </cofactor>
</comment>
<dbReference type="GO" id="GO:0005741">
    <property type="term" value="C:mitochondrial outer membrane"/>
    <property type="evidence" value="ECO:0007669"/>
    <property type="project" value="UniProtKB-SubCell"/>
</dbReference>
<comment type="subcellular location">
    <subcellularLocation>
        <location evidence="2">Mitochondrion outer membrane</location>
        <topology evidence="2">Single-pass type IV membrane protein</topology>
        <orientation evidence="2">Cytoplasmic side</orientation>
    </subcellularLocation>
</comment>
<comment type="catalytic activity">
    <reaction evidence="7">
        <text>benzylamine + O2 + H2O = benzaldehyde + H2O2 + NH4(+)</text>
        <dbReference type="Rhea" id="RHEA:59424"/>
        <dbReference type="ChEBI" id="CHEBI:15377"/>
        <dbReference type="ChEBI" id="CHEBI:15379"/>
        <dbReference type="ChEBI" id="CHEBI:16240"/>
        <dbReference type="ChEBI" id="CHEBI:17169"/>
        <dbReference type="ChEBI" id="CHEBI:28938"/>
        <dbReference type="ChEBI" id="CHEBI:225238"/>
    </reaction>
    <physiologicalReaction direction="left-to-right" evidence="7">
        <dbReference type="Rhea" id="RHEA:59425"/>
    </physiologicalReaction>
</comment>
<feature type="binding site" evidence="9">
    <location>
        <position position="347"/>
    </location>
    <ligand>
        <name>substrate</name>
    </ligand>
</feature>
<evidence type="ECO:0000256" key="3">
    <source>
        <dbReference type="ARBA" id="ARBA00005995"/>
    </source>
</evidence>
<dbReference type="AlphaFoldDB" id="A0AAV6V6W9"/>
<evidence type="ECO:0000256" key="9">
    <source>
        <dbReference type="PIRSR" id="PIRSR601613-1"/>
    </source>
</evidence>
<dbReference type="EMBL" id="JAFNEN010000156">
    <property type="protein sequence ID" value="KAG8191608.1"/>
    <property type="molecule type" value="Genomic_DNA"/>
</dbReference>
<dbReference type="Gene3D" id="3.50.50.60">
    <property type="entry name" value="FAD/NAD(P)-binding domain"/>
    <property type="match status" value="1"/>
</dbReference>
<comment type="catalytic activity">
    <reaction evidence="6">
        <text>a secondary aliphatic amine + O2 + H2O = a primary amine + an aldehyde + H2O2</text>
        <dbReference type="Rhea" id="RHEA:26414"/>
        <dbReference type="ChEBI" id="CHEBI:15377"/>
        <dbReference type="ChEBI" id="CHEBI:15379"/>
        <dbReference type="ChEBI" id="CHEBI:16240"/>
        <dbReference type="ChEBI" id="CHEBI:17478"/>
        <dbReference type="ChEBI" id="CHEBI:58855"/>
        <dbReference type="ChEBI" id="CHEBI:65296"/>
        <dbReference type="EC" id="1.4.3.4"/>
    </reaction>
</comment>
<dbReference type="EC" id="1.4.3.-" evidence="10"/>
<keyword evidence="10" id="KW-1133">Transmembrane helix</keyword>
<dbReference type="Gene3D" id="1.10.405.10">
    <property type="entry name" value="Guanine Nucleotide Dissociation Inhibitor, domain 1"/>
    <property type="match status" value="1"/>
</dbReference>
<evidence type="ECO:0000256" key="1">
    <source>
        <dbReference type="ARBA" id="ARBA00001974"/>
    </source>
</evidence>
<dbReference type="GO" id="GO:0097621">
    <property type="term" value="F:monoamine oxidase activity"/>
    <property type="evidence" value="ECO:0007669"/>
    <property type="project" value="UniProtKB-EC"/>
</dbReference>
<comment type="catalytic activity">
    <reaction evidence="8">
        <text>N-acetylputrescine + O2 + H2O = 4-acetamidobutanal + H2O2 + NH4(+)</text>
        <dbReference type="Rhea" id="RHEA:70283"/>
        <dbReference type="ChEBI" id="CHEBI:7386"/>
        <dbReference type="ChEBI" id="CHEBI:15377"/>
        <dbReference type="ChEBI" id="CHEBI:15379"/>
        <dbReference type="ChEBI" id="CHEBI:16240"/>
        <dbReference type="ChEBI" id="CHEBI:28938"/>
        <dbReference type="ChEBI" id="CHEBI:58263"/>
    </reaction>
    <physiologicalReaction direction="left-to-right" evidence="8">
        <dbReference type="Rhea" id="RHEA:70284"/>
    </physiologicalReaction>
</comment>
<evidence type="ECO:0000256" key="10">
    <source>
        <dbReference type="RuleBase" id="RU362067"/>
    </source>
</evidence>
<dbReference type="Proteomes" id="UP000827092">
    <property type="component" value="Unassembled WGS sequence"/>
</dbReference>
<evidence type="ECO:0000256" key="5">
    <source>
        <dbReference type="ARBA" id="ARBA00045409"/>
    </source>
</evidence>
<feature type="binding site" evidence="9">
    <location>
        <begin position="32"/>
        <end position="33"/>
    </location>
    <ligand>
        <name>FAD</name>
        <dbReference type="ChEBI" id="CHEBI:57692"/>
    </ligand>
</feature>
<feature type="binding site" evidence="9">
    <location>
        <position position="237"/>
    </location>
    <ligand>
        <name>FAD</name>
        <dbReference type="ChEBI" id="CHEBI:57692"/>
    </ligand>
</feature>
<feature type="binding site" evidence="9">
    <location>
        <position position="13"/>
    </location>
    <ligand>
        <name>FAD</name>
        <dbReference type="ChEBI" id="CHEBI:57692"/>
    </ligand>
</feature>
<evidence type="ECO:0000259" key="11">
    <source>
        <dbReference type="Pfam" id="PF01593"/>
    </source>
</evidence>
<evidence type="ECO:0000256" key="2">
    <source>
        <dbReference type="ARBA" id="ARBA00004362"/>
    </source>
</evidence>
<dbReference type="Gene3D" id="3.90.660.10">
    <property type="match status" value="1"/>
</dbReference>
<comment type="caution">
    <text evidence="12">The sequence shown here is derived from an EMBL/GenBank/DDBJ whole genome shotgun (WGS) entry which is preliminary data.</text>
</comment>
<dbReference type="SUPFAM" id="SSF54373">
    <property type="entry name" value="FAD-linked reductases, C-terminal domain"/>
    <property type="match status" value="1"/>
</dbReference>
<protein>
    <recommendedName>
        <fullName evidence="10">Amine oxidase</fullName>
        <ecNumber evidence="10">1.4.3.-</ecNumber>
    </recommendedName>
</protein>
<reference evidence="12 13" key="1">
    <citation type="journal article" date="2022" name="Nat. Ecol. Evol.">
        <title>A masculinizing supergene underlies an exaggerated male reproductive morph in a spider.</title>
        <authorList>
            <person name="Hendrickx F."/>
            <person name="De Corte Z."/>
            <person name="Sonet G."/>
            <person name="Van Belleghem S.M."/>
            <person name="Kostlbacher S."/>
            <person name="Vangestel C."/>
        </authorList>
    </citation>
    <scope>NUCLEOTIDE SEQUENCE [LARGE SCALE GENOMIC DNA]</scope>
    <source>
        <strain evidence="12">W744_W776</strain>
    </source>
</reference>
<dbReference type="PRINTS" id="PR00757">
    <property type="entry name" value="AMINEOXDASEF"/>
</dbReference>
<keyword evidence="4 10" id="KW-0560">Oxidoreductase</keyword>
<keyword evidence="10" id="KW-0274">FAD</keyword>
<evidence type="ECO:0000256" key="8">
    <source>
        <dbReference type="ARBA" id="ARBA00049430"/>
    </source>
</evidence>
<feature type="domain" description="Amine oxidase" evidence="11">
    <location>
        <begin position="12"/>
        <end position="455"/>
    </location>
</feature>
<dbReference type="PANTHER" id="PTHR43563">
    <property type="entry name" value="AMINE OXIDASE"/>
    <property type="match status" value="1"/>
</dbReference>
<dbReference type="GO" id="GO:0008131">
    <property type="term" value="F:primary methylamine oxidase activity"/>
    <property type="evidence" value="ECO:0007669"/>
    <property type="project" value="TreeGrafter"/>
</dbReference>
<dbReference type="InterPro" id="IPR001613">
    <property type="entry name" value="Flavin_amine_oxidase"/>
</dbReference>
<evidence type="ECO:0000256" key="4">
    <source>
        <dbReference type="ARBA" id="ARBA00023002"/>
    </source>
</evidence>
<dbReference type="InterPro" id="IPR050703">
    <property type="entry name" value="Flavin_MAO"/>
</dbReference>
<name>A0AAV6V6W9_9ARAC</name>
<organism evidence="12 13">
    <name type="scientific">Oedothorax gibbosus</name>
    <dbReference type="NCBI Taxonomy" id="931172"/>
    <lineage>
        <taxon>Eukaryota</taxon>
        <taxon>Metazoa</taxon>
        <taxon>Ecdysozoa</taxon>
        <taxon>Arthropoda</taxon>
        <taxon>Chelicerata</taxon>
        <taxon>Arachnida</taxon>
        <taxon>Araneae</taxon>
        <taxon>Araneomorphae</taxon>
        <taxon>Entelegynae</taxon>
        <taxon>Araneoidea</taxon>
        <taxon>Linyphiidae</taxon>
        <taxon>Erigoninae</taxon>
        <taxon>Oedothorax</taxon>
    </lineage>
</organism>
<keyword evidence="10" id="KW-0285">Flavoprotein</keyword>
<dbReference type="Pfam" id="PF01593">
    <property type="entry name" value="Amino_oxidase"/>
    <property type="match status" value="1"/>
</dbReference>
<comment type="similarity">
    <text evidence="3 10">Belongs to the flavin monoamine oxidase family.</text>
</comment>
<comment type="function">
    <text evidence="5">Catalyzes the oxidative deamination of primary and some secondary amines such as neurotransmitters, and exogenous amines including the tertiary amine, neurotoxin 1-methyl-4-phenyl-1,2,3,6-tetrahydropyridine (MPTP), with concomitant reduction of oxygen to hydrogen peroxide and participates in the metabolism of neuroactive and vasoactive amines in the central nervous system and peripheral tissues. Preferentially degrades benzylamine and phenylethylamine.</text>
</comment>
<proteinExistence type="inferred from homology"/>
<evidence type="ECO:0000313" key="12">
    <source>
        <dbReference type="EMBL" id="KAG8191608.1"/>
    </source>
</evidence>
<dbReference type="GO" id="GO:0050660">
    <property type="term" value="F:flavin adenine dinucleotide binding"/>
    <property type="evidence" value="ECO:0007669"/>
    <property type="project" value="TreeGrafter"/>
</dbReference>
<evidence type="ECO:0000256" key="7">
    <source>
        <dbReference type="ARBA" id="ARBA00049354"/>
    </source>
</evidence>
<sequence>MNAEVLVVGAGISGLSAAKLLHEIGVSVIVLEANNRVGGRTLTKRNSKIGFADLGGSYVGSTQDRILRLSKELGIENYKVRAFENESDGFYKNWGSPYDRSSNRINFKNGFVNMDINNIRRLLDKLGEEVALDAPWSSTNANQWDTMTFNEFLLKNCWTKETVQYYQEYFSAYTSGAAYESSLLSFLLYVKQSGGTKRISLTENGAQERKFLGGSQLICEKISELLGDSIVIKNCPVVEINQESNEFVVVKTLGGSKYKVRYVILACPPAVQMKIHYSPPLPPFHNQAIQRMPMGCVVKVIIYYKTQFWSDKGLVGTPMIRSTKDHPIFDYLDDTKPDGSIPAIVVFITADKCRNFLQLNAEERRKTVAQSIFDVTGIKEALEPVHYEEKNWMEEQYIGGGFSAVFPTGFITRYGRYLRTPVDRLYFAGSETAVLFAGYMDGAVEAGERASREILHNMGKITAHDISPQETPSKEVIPIYFEDSFQEKYMPSVTQFLTIVFAIISLLVALTLY</sequence>
<keyword evidence="10" id="KW-0812">Transmembrane</keyword>
<dbReference type="Gene3D" id="6.10.250.130">
    <property type="match status" value="1"/>
</dbReference>
<accession>A0AAV6V6W9</accession>
<dbReference type="SUPFAM" id="SSF51905">
    <property type="entry name" value="FAD/NAD(P)-binding domain"/>
    <property type="match status" value="1"/>
</dbReference>
<evidence type="ECO:0000313" key="13">
    <source>
        <dbReference type="Proteomes" id="UP000827092"/>
    </source>
</evidence>
<dbReference type="PANTHER" id="PTHR43563:SF1">
    <property type="entry name" value="AMINE OXIDASE [FLAVIN-CONTAINING] B"/>
    <property type="match status" value="1"/>
</dbReference>
<keyword evidence="13" id="KW-1185">Reference proteome</keyword>
<evidence type="ECO:0000256" key="6">
    <source>
        <dbReference type="ARBA" id="ARBA00048448"/>
    </source>
</evidence>
<feature type="transmembrane region" description="Helical" evidence="10">
    <location>
        <begin position="493"/>
        <end position="512"/>
    </location>
</feature>
<feature type="binding site" evidence="9">
    <location>
        <position position="431"/>
    </location>
    <ligand>
        <name>FAD</name>
        <dbReference type="ChEBI" id="CHEBI:57692"/>
    </ligand>
</feature>
<dbReference type="InterPro" id="IPR002937">
    <property type="entry name" value="Amino_oxidase"/>
</dbReference>
<gene>
    <name evidence="12" type="ORF">JTE90_018540</name>
</gene>
<keyword evidence="10" id="KW-0472">Membrane</keyword>